<evidence type="ECO:0000256" key="3">
    <source>
        <dbReference type="ARBA" id="ARBA00023125"/>
    </source>
</evidence>
<dbReference type="InterPro" id="IPR050950">
    <property type="entry name" value="HTH-type_LysR_regulators"/>
</dbReference>
<dbReference type="InterPro" id="IPR005119">
    <property type="entry name" value="LysR_subst-bd"/>
</dbReference>
<dbReference type="Gene3D" id="1.10.10.10">
    <property type="entry name" value="Winged helix-like DNA-binding domain superfamily/Winged helix DNA-binding domain"/>
    <property type="match status" value="1"/>
</dbReference>
<dbReference type="SUPFAM" id="SSF46785">
    <property type="entry name" value="Winged helix' DNA-binding domain"/>
    <property type="match status" value="1"/>
</dbReference>
<dbReference type="InterPro" id="IPR036390">
    <property type="entry name" value="WH_DNA-bd_sf"/>
</dbReference>
<evidence type="ECO:0000256" key="5">
    <source>
        <dbReference type="SAM" id="Phobius"/>
    </source>
</evidence>
<reference evidence="8" key="1">
    <citation type="journal article" date="2019" name="Int. J. Syst. Evol. Microbiol.">
        <title>The Global Catalogue of Microorganisms (GCM) 10K type strain sequencing project: providing services to taxonomists for standard genome sequencing and annotation.</title>
        <authorList>
            <consortium name="The Broad Institute Genomics Platform"/>
            <consortium name="The Broad Institute Genome Sequencing Center for Infectious Disease"/>
            <person name="Wu L."/>
            <person name="Ma J."/>
        </authorList>
    </citation>
    <scope>NUCLEOTIDE SEQUENCE [LARGE SCALE GENOMIC DNA]</scope>
    <source>
        <strain evidence="8">CCUG 39402</strain>
    </source>
</reference>
<keyword evidence="5" id="KW-0472">Membrane</keyword>
<name>A0ABW1TSU8_9BURK</name>
<sequence length="300" mass="32804">MNVTLRQLRAYVEVVRSGGFTAAARKLHLTQSATSLLVQELEAQLGIQLVDRTTRRVAPTDAGSEFLFNAERILADVEHTLADTQDLVLKRRGRITIATTPLLASTFLPEAIAQFQESHPGITVRLADLPTENIMRMVQGGDADMGFGPFPNLDADLQRMPLLRHPLGVMVPSAWPLAKRRANLTWADLSGQPMIAMSHASGFHTLIDPLLGHTGLQNKPRFEVAYLGTAVGLAEAGLGVTVVPAYVGLLLRSSRLRFRILHEPVVQREIELITRSGRSLSPGAIAFRDCLVARCKLLQA</sequence>
<dbReference type="PRINTS" id="PR00039">
    <property type="entry name" value="HTHLYSR"/>
</dbReference>
<dbReference type="Proteomes" id="UP001596270">
    <property type="component" value="Unassembled WGS sequence"/>
</dbReference>
<dbReference type="CDD" id="cd08440">
    <property type="entry name" value="PBP2_LTTR_like_4"/>
    <property type="match status" value="1"/>
</dbReference>
<evidence type="ECO:0000313" key="8">
    <source>
        <dbReference type="Proteomes" id="UP001596270"/>
    </source>
</evidence>
<keyword evidence="3" id="KW-0238">DNA-binding</keyword>
<dbReference type="RefSeq" id="WP_371435474.1">
    <property type="nucleotide sequence ID" value="NZ_JBHSRS010000002.1"/>
</dbReference>
<protein>
    <submittedName>
        <fullName evidence="7">LysR family transcriptional regulator</fullName>
    </submittedName>
</protein>
<dbReference type="InterPro" id="IPR036388">
    <property type="entry name" value="WH-like_DNA-bd_sf"/>
</dbReference>
<dbReference type="PANTHER" id="PTHR30419:SF8">
    <property type="entry name" value="NITROGEN ASSIMILATION TRANSCRIPTIONAL ACTIVATOR-RELATED"/>
    <property type="match status" value="1"/>
</dbReference>
<gene>
    <name evidence="7" type="ORF">ACFQND_01235</name>
</gene>
<dbReference type="EMBL" id="JBHSRS010000002">
    <property type="protein sequence ID" value="MFC6279863.1"/>
    <property type="molecule type" value="Genomic_DNA"/>
</dbReference>
<dbReference type="Pfam" id="PF00126">
    <property type="entry name" value="HTH_1"/>
    <property type="match status" value="1"/>
</dbReference>
<dbReference type="PANTHER" id="PTHR30419">
    <property type="entry name" value="HTH-TYPE TRANSCRIPTIONAL REGULATOR YBHD"/>
    <property type="match status" value="1"/>
</dbReference>
<dbReference type="Gene3D" id="3.40.190.290">
    <property type="match status" value="1"/>
</dbReference>
<keyword evidence="5" id="KW-0812">Transmembrane</keyword>
<dbReference type="Pfam" id="PF03466">
    <property type="entry name" value="LysR_substrate"/>
    <property type="match status" value="1"/>
</dbReference>
<dbReference type="SUPFAM" id="SSF53850">
    <property type="entry name" value="Periplasmic binding protein-like II"/>
    <property type="match status" value="1"/>
</dbReference>
<accession>A0ABW1TSU8</accession>
<dbReference type="PROSITE" id="PS50931">
    <property type="entry name" value="HTH_LYSR"/>
    <property type="match status" value="1"/>
</dbReference>
<keyword evidence="4" id="KW-0804">Transcription</keyword>
<keyword evidence="2" id="KW-0805">Transcription regulation</keyword>
<comment type="caution">
    <text evidence="7">The sequence shown here is derived from an EMBL/GenBank/DDBJ whole genome shotgun (WGS) entry which is preliminary data.</text>
</comment>
<evidence type="ECO:0000256" key="1">
    <source>
        <dbReference type="ARBA" id="ARBA00009437"/>
    </source>
</evidence>
<evidence type="ECO:0000256" key="4">
    <source>
        <dbReference type="ARBA" id="ARBA00023163"/>
    </source>
</evidence>
<proteinExistence type="inferred from homology"/>
<keyword evidence="8" id="KW-1185">Reference proteome</keyword>
<dbReference type="InterPro" id="IPR000847">
    <property type="entry name" value="LysR_HTH_N"/>
</dbReference>
<feature type="transmembrane region" description="Helical" evidence="5">
    <location>
        <begin position="224"/>
        <end position="251"/>
    </location>
</feature>
<keyword evidence="5" id="KW-1133">Transmembrane helix</keyword>
<evidence type="ECO:0000313" key="7">
    <source>
        <dbReference type="EMBL" id="MFC6279863.1"/>
    </source>
</evidence>
<organism evidence="7 8">
    <name type="scientific">Polaromonas aquatica</name>
    <dbReference type="NCBI Taxonomy" id="332657"/>
    <lineage>
        <taxon>Bacteria</taxon>
        <taxon>Pseudomonadati</taxon>
        <taxon>Pseudomonadota</taxon>
        <taxon>Betaproteobacteria</taxon>
        <taxon>Burkholderiales</taxon>
        <taxon>Comamonadaceae</taxon>
        <taxon>Polaromonas</taxon>
    </lineage>
</organism>
<evidence type="ECO:0000259" key="6">
    <source>
        <dbReference type="PROSITE" id="PS50931"/>
    </source>
</evidence>
<evidence type="ECO:0000256" key="2">
    <source>
        <dbReference type="ARBA" id="ARBA00023015"/>
    </source>
</evidence>
<feature type="domain" description="HTH lysR-type" evidence="6">
    <location>
        <begin position="3"/>
        <end position="60"/>
    </location>
</feature>
<comment type="similarity">
    <text evidence="1">Belongs to the LysR transcriptional regulatory family.</text>
</comment>